<organism evidence="1">
    <name type="scientific">Arundo donax</name>
    <name type="common">Giant reed</name>
    <name type="synonym">Donax arundinaceus</name>
    <dbReference type="NCBI Taxonomy" id="35708"/>
    <lineage>
        <taxon>Eukaryota</taxon>
        <taxon>Viridiplantae</taxon>
        <taxon>Streptophyta</taxon>
        <taxon>Embryophyta</taxon>
        <taxon>Tracheophyta</taxon>
        <taxon>Spermatophyta</taxon>
        <taxon>Magnoliopsida</taxon>
        <taxon>Liliopsida</taxon>
        <taxon>Poales</taxon>
        <taxon>Poaceae</taxon>
        <taxon>PACMAD clade</taxon>
        <taxon>Arundinoideae</taxon>
        <taxon>Arundineae</taxon>
        <taxon>Arundo</taxon>
    </lineage>
</organism>
<reference evidence="1" key="1">
    <citation type="submission" date="2014-09" db="EMBL/GenBank/DDBJ databases">
        <authorList>
            <person name="Magalhaes I.L.F."/>
            <person name="Oliveira U."/>
            <person name="Santos F.R."/>
            <person name="Vidigal T.H.D.A."/>
            <person name="Brescovit A.D."/>
            <person name="Santos A.J."/>
        </authorList>
    </citation>
    <scope>NUCLEOTIDE SEQUENCE</scope>
    <source>
        <tissue evidence="1">Shoot tissue taken approximately 20 cm above the soil surface</tissue>
    </source>
</reference>
<protein>
    <submittedName>
        <fullName evidence="1">Uncharacterized protein</fullName>
    </submittedName>
</protein>
<sequence>MSFLSPNQVVFIAAVLQSLS</sequence>
<dbReference type="EMBL" id="GBRH01189472">
    <property type="protein sequence ID" value="JAE08424.1"/>
    <property type="molecule type" value="Transcribed_RNA"/>
</dbReference>
<proteinExistence type="predicted"/>
<evidence type="ECO:0000313" key="1">
    <source>
        <dbReference type="EMBL" id="JAE08424.1"/>
    </source>
</evidence>
<name>A0A0A9FB30_ARUDO</name>
<accession>A0A0A9FB30</accession>
<dbReference type="AlphaFoldDB" id="A0A0A9FB30"/>
<reference evidence="1" key="2">
    <citation type="journal article" date="2015" name="Data Brief">
        <title>Shoot transcriptome of the giant reed, Arundo donax.</title>
        <authorList>
            <person name="Barrero R.A."/>
            <person name="Guerrero F.D."/>
            <person name="Moolhuijzen P."/>
            <person name="Goolsby J.A."/>
            <person name="Tidwell J."/>
            <person name="Bellgard S.E."/>
            <person name="Bellgard M.I."/>
        </authorList>
    </citation>
    <scope>NUCLEOTIDE SEQUENCE</scope>
    <source>
        <tissue evidence="1">Shoot tissue taken approximately 20 cm above the soil surface</tissue>
    </source>
</reference>